<dbReference type="AlphaFoldDB" id="A0A937ENH8"/>
<evidence type="ECO:0000313" key="4">
    <source>
        <dbReference type="Proteomes" id="UP000661858"/>
    </source>
</evidence>
<dbReference type="RefSeq" id="WP_201842288.1">
    <property type="nucleotide sequence ID" value="NZ_JAERRK010000020.1"/>
</dbReference>
<evidence type="ECO:0008006" key="5">
    <source>
        <dbReference type="Google" id="ProtNLM"/>
    </source>
</evidence>
<dbReference type="InterPro" id="IPR009003">
    <property type="entry name" value="Peptidase_S1_PA"/>
</dbReference>
<gene>
    <name evidence="3" type="ORF">JK359_30100</name>
</gene>
<dbReference type="EMBL" id="JAERRK010000020">
    <property type="protein sequence ID" value="MBL1086166.1"/>
    <property type="molecule type" value="Genomic_DNA"/>
</dbReference>
<organism evidence="3 4">
    <name type="scientific">Streptomyces actinomycinicus</name>
    <dbReference type="NCBI Taxonomy" id="1695166"/>
    <lineage>
        <taxon>Bacteria</taxon>
        <taxon>Bacillati</taxon>
        <taxon>Actinomycetota</taxon>
        <taxon>Actinomycetes</taxon>
        <taxon>Kitasatosporales</taxon>
        <taxon>Streptomycetaceae</taxon>
        <taxon>Streptomyces</taxon>
    </lineage>
</organism>
<evidence type="ECO:0000256" key="2">
    <source>
        <dbReference type="SAM" id="SignalP"/>
    </source>
</evidence>
<evidence type="ECO:0000256" key="1">
    <source>
        <dbReference type="SAM" id="MobiDB-lite"/>
    </source>
</evidence>
<evidence type="ECO:0000313" key="3">
    <source>
        <dbReference type="EMBL" id="MBL1086166.1"/>
    </source>
</evidence>
<protein>
    <recommendedName>
        <fullName evidence="5">Serine protease</fullName>
    </recommendedName>
</protein>
<comment type="caution">
    <text evidence="3">The sequence shown here is derived from an EMBL/GenBank/DDBJ whole genome shotgun (WGS) entry which is preliminary data.</text>
</comment>
<keyword evidence="2" id="KW-0732">Signal</keyword>
<dbReference type="InterPro" id="IPR043504">
    <property type="entry name" value="Peptidase_S1_PA_chymotrypsin"/>
</dbReference>
<keyword evidence="4" id="KW-1185">Reference proteome</keyword>
<dbReference type="SUPFAM" id="SSF50494">
    <property type="entry name" value="Trypsin-like serine proteases"/>
    <property type="match status" value="1"/>
</dbReference>
<sequence length="275" mass="28762">MSGCMMALLLVLVWSSPAGAAPASRLNDPQPHRGGARITMLGADCTSGFAVRREQDGKRAMATAGHCPAARIQVEATSGEFRFGTFVKAFWDDEVDASLITGTRARPQVYAPTIWVDGGVPGAPVARRVLGTADAPVAGQKVCTSGSYTRLVCDIEVTSLTDGENCEEVPPHRCTLGLAVGDKPDQDIAQKGDSGAPVFVPIDTVIDGHRVYGAMIVGMLLGVGTSPGGHRDYIVFHTLKAVECALSVRVLTTADAESGDTTPPPPRTDCAHPVP</sequence>
<accession>A0A937ENH8</accession>
<feature type="region of interest" description="Disordered" evidence="1">
    <location>
        <begin position="255"/>
        <end position="275"/>
    </location>
</feature>
<dbReference type="Proteomes" id="UP000661858">
    <property type="component" value="Unassembled WGS sequence"/>
</dbReference>
<feature type="chain" id="PRO_5036761077" description="Serine protease" evidence="2">
    <location>
        <begin position="21"/>
        <end position="275"/>
    </location>
</feature>
<proteinExistence type="predicted"/>
<dbReference type="Gene3D" id="2.40.10.10">
    <property type="entry name" value="Trypsin-like serine proteases"/>
    <property type="match status" value="2"/>
</dbReference>
<name>A0A937ENH8_9ACTN</name>
<feature type="signal peptide" evidence="2">
    <location>
        <begin position="1"/>
        <end position="20"/>
    </location>
</feature>
<reference evidence="3" key="1">
    <citation type="submission" date="2021-01" db="EMBL/GenBank/DDBJ databases">
        <title>WGS of actinomycetes isolated from Thailand.</title>
        <authorList>
            <person name="Thawai C."/>
        </authorList>
    </citation>
    <scope>NUCLEOTIDE SEQUENCE</scope>
    <source>
        <strain evidence="3">RCU-197</strain>
    </source>
</reference>